<keyword evidence="1" id="KW-0233">DNA recombination</keyword>
<dbReference type="AlphaFoldDB" id="A0A9N8DGQ6"/>
<evidence type="ECO:0000256" key="1">
    <source>
        <dbReference type="ARBA" id="ARBA00023172"/>
    </source>
</evidence>
<keyword evidence="3" id="KW-1133">Transmembrane helix</keyword>
<dbReference type="InterPro" id="IPR011010">
    <property type="entry name" value="DNA_brk_join_enz"/>
</dbReference>
<evidence type="ECO:0000313" key="5">
    <source>
        <dbReference type="EMBL" id="CAB9500356.1"/>
    </source>
</evidence>
<name>A0A9N8DGQ6_9STRA</name>
<feature type="transmembrane region" description="Helical" evidence="3">
    <location>
        <begin position="292"/>
        <end position="313"/>
    </location>
</feature>
<reference evidence="5" key="1">
    <citation type="submission" date="2020-06" db="EMBL/GenBank/DDBJ databases">
        <authorList>
            <consortium name="Plant Systems Biology data submission"/>
        </authorList>
    </citation>
    <scope>NUCLEOTIDE SEQUENCE</scope>
    <source>
        <strain evidence="5">D6</strain>
    </source>
</reference>
<dbReference type="GO" id="GO:0006310">
    <property type="term" value="P:DNA recombination"/>
    <property type="evidence" value="ECO:0007669"/>
    <property type="project" value="UniProtKB-KW"/>
</dbReference>
<dbReference type="SUPFAM" id="SSF56349">
    <property type="entry name" value="DNA breaking-rejoining enzymes"/>
    <property type="match status" value="1"/>
</dbReference>
<evidence type="ECO:0000256" key="2">
    <source>
        <dbReference type="SAM" id="MobiDB-lite"/>
    </source>
</evidence>
<evidence type="ECO:0000259" key="4">
    <source>
        <dbReference type="Pfam" id="PF12550"/>
    </source>
</evidence>
<evidence type="ECO:0000256" key="3">
    <source>
        <dbReference type="SAM" id="Phobius"/>
    </source>
</evidence>
<sequence>MAMANANAGAALGLEDVPELPEAPTEQPKYNRDYHRLFIKFMSWLHKRTYTKAARFQPSALGGIQPHHVADYLKWRAYGTTDVDFKDLEQNPTCRSSTLEQDKKAISFYMPIKGATWNGTSGNPTKSDPVNEVVKEVKKAETQHRGKKSCATRDLTETEYRKVVHELYGKGSFESTIRTACMLKQQVHLITRTDDISKLKYSDYKPHPDFPFALSCKVHWSKNISEERQCPDQIILGSMDTDFCAMLGLANYMEASFNYGYGAAGREDAFLFTPESDPKLAPKHCNAAYRNILKAVFLSAPFLAVALLIAGVLGSHSIRKFAATLARGMGATADEVDIRGRWKARLSGRVVDAYISPEQPWIDARVAEKLCMGAPIAYKLHPDAKRVTPDWLIEHVVPRTHAFYDGVNDISLHLALPLLWAALDESWEERMEPPVRVRIQDAYERIKADIPVGVNPVVKVPLSIWTHNTKLHINEIEPMDTGGGGGTAGGTTGTTGQASTRQVANQSRQVTAMQTQQQVRTNEEILTRIIAQHNQLQQLIAQEGRTRDSAAAALRGWLETWLGAELTKLNGNICRIAVQPPRMATPDQVDGNLFRNGLTVEMTRRNGQTSLRYRQAVATTPADSRPAKLAKYRTVGSAWQEWMHGIGGNKPAKNFTAEDIRACKSTYSRRKPLWTLMATLVNAQKAPAWVISKIEEHYKGSVLNITAAIKQDTIMGSLHEDLCIVRAQ</sequence>
<dbReference type="Pfam" id="PF12550">
    <property type="entry name" value="GCR1_C"/>
    <property type="match status" value="1"/>
</dbReference>
<dbReference type="InterPro" id="IPR022210">
    <property type="entry name" value="TF_GCR1-like"/>
</dbReference>
<dbReference type="Gene3D" id="1.10.443.10">
    <property type="entry name" value="Intergrase catalytic core"/>
    <property type="match status" value="1"/>
</dbReference>
<organism evidence="5 6">
    <name type="scientific">Seminavis robusta</name>
    <dbReference type="NCBI Taxonomy" id="568900"/>
    <lineage>
        <taxon>Eukaryota</taxon>
        <taxon>Sar</taxon>
        <taxon>Stramenopiles</taxon>
        <taxon>Ochrophyta</taxon>
        <taxon>Bacillariophyta</taxon>
        <taxon>Bacillariophyceae</taxon>
        <taxon>Bacillariophycidae</taxon>
        <taxon>Naviculales</taxon>
        <taxon>Naviculaceae</taxon>
        <taxon>Seminavis</taxon>
    </lineage>
</organism>
<dbReference type="Proteomes" id="UP001153069">
    <property type="component" value="Unassembled WGS sequence"/>
</dbReference>
<keyword evidence="3" id="KW-0812">Transmembrane</keyword>
<dbReference type="GO" id="GO:0003677">
    <property type="term" value="F:DNA binding"/>
    <property type="evidence" value="ECO:0007669"/>
    <property type="project" value="InterPro"/>
</dbReference>
<protein>
    <recommendedName>
        <fullName evidence="4">Transcription activator GCR1-like domain-containing protein</fullName>
    </recommendedName>
</protein>
<proteinExistence type="predicted"/>
<feature type="region of interest" description="Disordered" evidence="2">
    <location>
        <begin position="480"/>
        <end position="502"/>
    </location>
</feature>
<comment type="caution">
    <text evidence="5">The sequence shown here is derived from an EMBL/GenBank/DDBJ whole genome shotgun (WGS) entry which is preliminary data.</text>
</comment>
<dbReference type="EMBL" id="CAICTM010000081">
    <property type="protein sequence ID" value="CAB9500356.1"/>
    <property type="molecule type" value="Genomic_DNA"/>
</dbReference>
<dbReference type="GO" id="GO:0015074">
    <property type="term" value="P:DNA integration"/>
    <property type="evidence" value="ECO:0007669"/>
    <property type="project" value="InterPro"/>
</dbReference>
<dbReference type="InterPro" id="IPR013762">
    <property type="entry name" value="Integrase-like_cat_sf"/>
</dbReference>
<keyword evidence="6" id="KW-1185">Reference proteome</keyword>
<dbReference type="OrthoDB" id="118114at2759"/>
<feature type="domain" description="Transcription activator GCR1-like" evidence="4">
    <location>
        <begin position="631"/>
        <end position="696"/>
    </location>
</feature>
<evidence type="ECO:0000313" key="6">
    <source>
        <dbReference type="Proteomes" id="UP001153069"/>
    </source>
</evidence>
<accession>A0A9N8DGQ6</accession>
<keyword evidence="3" id="KW-0472">Membrane</keyword>
<feature type="compositionally biased region" description="Gly residues" evidence="2">
    <location>
        <begin position="481"/>
        <end position="493"/>
    </location>
</feature>
<gene>
    <name evidence="5" type="ORF">SEMRO_82_G043810.1</name>
</gene>